<dbReference type="InterPro" id="IPR001179">
    <property type="entry name" value="PPIase_FKBP_dom"/>
</dbReference>
<dbReference type="Proteomes" id="UP000697330">
    <property type="component" value="Unassembled WGS sequence"/>
</dbReference>
<comment type="similarity">
    <text evidence="3 10">Belongs to the FKBP-type PPIase family.</text>
</comment>
<dbReference type="RefSeq" id="WP_274959612.1">
    <property type="nucleotide sequence ID" value="NZ_DYWQ01000150.1"/>
</dbReference>
<evidence type="ECO:0000256" key="9">
    <source>
        <dbReference type="PROSITE-ProRule" id="PRU00277"/>
    </source>
</evidence>
<dbReference type="AlphaFoldDB" id="A0A921KM47"/>
<evidence type="ECO:0000256" key="5">
    <source>
        <dbReference type="ARBA" id="ARBA00023110"/>
    </source>
</evidence>
<dbReference type="PANTHER" id="PTHR47861:SF3">
    <property type="entry name" value="FKBP-TYPE PEPTIDYL-PROLYL CIS-TRANS ISOMERASE SLYD"/>
    <property type="match status" value="1"/>
</dbReference>
<reference evidence="12" key="2">
    <citation type="submission" date="2021-09" db="EMBL/GenBank/DDBJ databases">
        <authorList>
            <person name="Gilroy R."/>
        </authorList>
    </citation>
    <scope>NUCLEOTIDE SEQUENCE</scope>
    <source>
        <strain evidence="12">CHK124-7917</strain>
    </source>
</reference>
<keyword evidence="4" id="KW-0963">Cytoplasm</keyword>
<dbReference type="InterPro" id="IPR046357">
    <property type="entry name" value="PPIase_dom_sf"/>
</dbReference>
<keyword evidence="5 9" id="KW-0697">Rotamase</keyword>
<comment type="caution">
    <text evidence="12">The sequence shown here is derived from an EMBL/GenBank/DDBJ whole genome shotgun (WGS) entry which is preliminary data.</text>
</comment>
<dbReference type="GO" id="GO:0005737">
    <property type="term" value="C:cytoplasm"/>
    <property type="evidence" value="ECO:0007669"/>
    <property type="project" value="UniProtKB-SubCell"/>
</dbReference>
<evidence type="ECO:0000313" key="12">
    <source>
        <dbReference type="EMBL" id="HJF45999.1"/>
    </source>
</evidence>
<dbReference type="EMBL" id="DYWQ01000150">
    <property type="protein sequence ID" value="HJF45999.1"/>
    <property type="molecule type" value="Genomic_DNA"/>
</dbReference>
<comment type="subcellular location">
    <subcellularLocation>
        <location evidence="2">Cytoplasm</location>
    </subcellularLocation>
</comment>
<protein>
    <recommendedName>
        <fullName evidence="10">Peptidyl-prolyl cis-trans isomerase</fullName>
        <ecNumber evidence="10">5.2.1.8</ecNumber>
    </recommendedName>
</protein>
<comment type="function">
    <text evidence="8">Also involved in hydrogenase metallocenter assembly, probably by participating in the nickel insertion step. This function in hydrogenase biosynthesis requires chaperone activity and the presence of the metal-binding domain, but not PPIase activity.</text>
</comment>
<dbReference type="Gene3D" id="3.10.50.40">
    <property type="match status" value="1"/>
</dbReference>
<proteinExistence type="inferred from homology"/>
<dbReference type="PROSITE" id="PS50059">
    <property type="entry name" value="FKBP_PPIASE"/>
    <property type="match status" value="1"/>
</dbReference>
<evidence type="ECO:0000256" key="6">
    <source>
        <dbReference type="ARBA" id="ARBA00023186"/>
    </source>
</evidence>
<sequence length="142" mass="15392">MSNEGKKVKVHYVGTLDDGTKFDSSRDRGEPLAFTCMAGQMIKGFDEAVREMEVGQVVDVRLEPAEAYGERDERLIQTVPVSAMPGAEALSAGDRVMLTAPTGQPFPAVVTTVENGNITFDMNHEMAGKALNFNIELIEVEG</sequence>
<evidence type="ECO:0000256" key="2">
    <source>
        <dbReference type="ARBA" id="ARBA00004496"/>
    </source>
</evidence>
<comment type="catalytic activity">
    <reaction evidence="1 9 10">
        <text>[protein]-peptidylproline (omega=180) = [protein]-peptidylproline (omega=0)</text>
        <dbReference type="Rhea" id="RHEA:16237"/>
        <dbReference type="Rhea" id="RHEA-COMP:10747"/>
        <dbReference type="Rhea" id="RHEA-COMP:10748"/>
        <dbReference type="ChEBI" id="CHEBI:83833"/>
        <dbReference type="ChEBI" id="CHEBI:83834"/>
        <dbReference type="EC" id="5.2.1.8"/>
    </reaction>
</comment>
<dbReference type="SUPFAM" id="SSF54534">
    <property type="entry name" value="FKBP-like"/>
    <property type="match status" value="1"/>
</dbReference>
<evidence type="ECO:0000256" key="1">
    <source>
        <dbReference type="ARBA" id="ARBA00000971"/>
    </source>
</evidence>
<dbReference type="GO" id="GO:0003755">
    <property type="term" value="F:peptidyl-prolyl cis-trans isomerase activity"/>
    <property type="evidence" value="ECO:0007669"/>
    <property type="project" value="UniProtKB-UniRule"/>
</dbReference>
<evidence type="ECO:0000259" key="11">
    <source>
        <dbReference type="PROSITE" id="PS50059"/>
    </source>
</evidence>
<evidence type="ECO:0000256" key="3">
    <source>
        <dbReference type="ARBA" id="ARBA00006577"/>
    </source>
</evidence>
<keyword evidence="7 9" id="KW-0413">Isomerase</keyword>
<reference evidence="12" key="1">
    <citation type="journal article" date="2021" name="PeerJ">
        <title>Extensive microbial diversity within the chicken gut microbiome revealed by metagenomics and culture.</title>
        <authorList>
            <person name="Gilroy R."/>
            <person name="Ravi A."/>
            <person name="Getino M."/>
            <person name="Pursley I."/>
            <person name="Horton D.L."/>
            <person name="Alikhan N.F."/>
            <person name="Baker D."/>
            <person name="Gharbi K."/>
            <person name="Hall N."/>
            <person name="Watson M."/>
            <person name="Adriaenssens E.M."/>
            <person name="Foster-Nyarko E."/>
            <person name="Jarju S."/>
            <person name="Secka A."/>
            <person name="Antonio M."/>
            <person name="Oren A."/>
            <person name="Chaudhuri R.R."/>
            <person name="La Ragione R."/>
            <person name="Hildebrand F."/>
            <person name="Pallen M.J."/>
        </authorList>
    </citation>
    <scope>NUCLEOTIDE SEQUENCE</scope>
    <source>
        <strain evidence="12">CHK124-7917</strain>
    </source>
</reference>
<dbReference type="EC" id="5.2.1.8" evidence="10"/>
<organism evidence="12 13">
    <name type="scientific">Thermophilibacter provencensis</name>
    <dbReference type="NCBI Taxonomy" id="1852386"/>
    <lineage>
        <taxon>Bacteria</taxon>
        <taxon>Bacillati</taxon>
        <taxon>Actinomycetota</taxon>
        <taxon>Coriobacteriia</taxon>
        <taxon>Coriobacteriales</taxon>
        <taxon>Atopobiaceae</taxon>
        <taxon>Thermophilibacter</taxon>
    </lineage>
</organism>
<evidence type="ECO:0000256" key="4">
    <source>
        <dbReference type="ARBA" id="ARBA00022490"/>
    </source>
</evidence>
<evidence type="ECO:0000256" key="8">
    <source>
        <dbReference type="ARBA" id="ARBA00037071"/>
    </source>
</evidence>
<dbReference type="GO" id="GO:0042026">
    <property type="term" value="P:protein refolding"/>
    <property type="evidence" value="ECO:0007669"/>
    <property type="project" value="UniProtKB-ARBA"/>
</dbReference>
<gene>
    <name evidence="12" type="ORF">K8U72_09495</name>
</gene>
<evidence type="ECO:0000256" key="7">
    <source>
        <dbReference type="ARBA" id="ARBA00023235"/>
    </source>
</evidence>
<evidence type="ECO:0000313" key="13">
    <source>
        <dbReference type="Proteomes" id="UP000697330"/>
    </source>
</evidence>
<accession>A0A921KM47</accession>
<feature type="domain" description="PPIase FKBP-type" evidence="11">
    <location>
        <begin position="5"/>
        <end position="83"/>
    </location>
</feature>
<dbReference type="Pfam" id="PF00254">
    <property type="entry name" value="FKBP_C"/>
    <property type="match status" value="1"/>
</dbReference>
<evidence type="ECO:0000256" key="10">
    <source>
        <dbReference type="RuleBase" id="RU003915"/>
    </source>
</evidence>
<keyword evidence="6" id="KW-0143">Chaperone</keyword>
<dbReference type="PANTHER" id="PTHR47861">
    <property type="entry name" value="FKBP-TYPE PEPTIDYL-PROLYL CIS-TRANS ISOMERASE SLYD"/>
    <property type="match status" value="1"/>
</dbReference>
<name>A0A921KM47_9ACTN</name>